<gene>
    <name evidence="8" type="ORF">SCLCIDRAFT_112144</name>
</gene>
<protein>
    <recommendedName>
        <fullName evidence="7">Major facilitator superfamily (MFS) profile domain-containing protein</fullName>
    </recommendedName>
</protein>
<dbReference type="InterPro" id="IPR036259">
    <property type="entry name" value="MFS_trans_sf"/>
</dbReference>
<name>A0A0C3ALL0_9AGAM</name>
<keyword evidence="2 6" id="KW-0812">Transmembrane</keyword>
<evidence type="ECO:0000256" key="1">
    <source>
        <dbReference type="ARBA" id="ARBA00004141"/>
    </source>
</evidence>
<dbReference type="AlphaFoldDB" id="A0A0C3ALL0"/>
<proteinExistence type="predicted"/>
<dbReference type="STRING" id="1036808.A0A0C3ALL0"/>
<dbReference type="GO" id="GO:0035879">
    <property type="term" value="P:plasma membrane lactate transport"/>
    <property type="evidence" value="ECO:0007669"/>
    <property type="project" value="TreeGrafter"/>
</dbReference>
<feature type="transmembrane region" description="Helical" evidence="6">
    <location>
        <begin position="126"/>
        <end position="146"/>
    </location>
</feature>
<evidence type="ECO:0000256" key="6">
    <source>
        <dbReference type="SAM" id="Phobius"/>
    </source>
</evidence>
<dbReference type="CDD" id="cd17316">
    <property type="entry name" value="MFS_SV2_like"/>
    <property type="match status" value="1"/>
</dbReference>
<evidence type="ECO:0000313" key="9">
    <source>
        <dbReference type="Proteomes" id="UP000053989"/>
    </source>
</evidence>
<dbReference type="SUPFAM" id="SSF103473">
    <property type="entry name" value="MFS general substrate transporter"/>
    <property type="match status" value="1"/>
</dbReference>
<dbReference type="GO" id="GO:0005886">
    <property type="term" value="C:plasma membrane"/>
    <property type="evidence" value="ECO:0007669"/>
    <property type="project" value="TreeGrafter"/>
</dbReference>
<keyword evidence="4 6" id="KW-0472">Membrane</keyword>
<dbReference type="EMBL" id="KN822020">
    <property type="protein sequence ID" value="KIM65837.1"/>
    <property type="molecule type" value="Genomic_DNA"/>
</dbReference>
<dbReference type="Gene3D" id="1.20.1250.20">
    <property type="entry name" value="MFS general substrate transporter like domains"/>
    <property type="match status" value="2"/>
</dbReference>
<feature type="transmembrane region" description="Helical" evidence="6">
    <location>
        <begin position="316"/>
        <end position="334"/>
    </location>
</feature>
<dbReference type="FunFam" id="1.20.1250.20:FF:000340">
    <property type="entry name" value="MFS transporter, SHS family, lactate transporter"/>
    <property type="match status" value="1"/>
</dbReference>
<dbReference type="HOGENOM" id="CLU_001265_46_1_1"/>
<feature type="transmembrane region" description="Helical" evidence="6">
    <location>
        <begin position="167"/>
        <end position="185"/>
    </location>
</feature>
<reference evidence="9" key="2">
    <citation type="submission" date="2015-01" db="EMBL/GenBank/DDBJ databases">
        <title>Evolutionary Origins and Diversification of the Mycorrhizal Mutualists.</title>
        <authorList>
            <consortium name="DOE Joint Genome Institute"/>
            <consortium name="Mycorrhizal Genomics Consortium"/>
            <person name="Kohler A."/>
            <person name="Kuo A."/>
            <person name="Nagy L.G."/>
            <person name="Floudas D."/>
            <person name="Copeland A."/>
            <person name="Barry K.W."/>
            <person name="Cichocki N."/>
            <person name="Veneault-Fourrey C."/>
            <person name="LaButti K."/>
            <person name="Lindquist E.A."/>
            <person name="Lipzen A."/>
            <person name="Lundell T."/>
            <person name="Morin E."/>
            <person name="Murat C."/>
            <person name="Riley R."/>
            <person name="Ohm R."/>
            <person name="Sun H."/>
            <person name="Tunlid A."/>
            <person name="Henrissat B."/>
            <person name="Grigoriev I.V."/>
            <person name="Hibbett D.S."/>
            <person name="Martin F."/>
        </authorList>
    </citation>
    <scope>NUCLEOTIDE SEQUENCE [LARGE SCALE GENOMIC DNA]</scope>
    <source>
        <strain evidence="9">Foug A</strain>
    </source>
</reference>
<evidence type="ECO:0000256" key="2">
    <source>
        <dbReference type="ARBA" id="ARBA00022692"/>
    </source>
</evidence>
<sequence length="485" mass="52686">MPAPYFIRNLVPRRQRSDNSGVIPALKSLTLVQWAQFWSGWLAWTCDALDFFSVSLTVNLLGTQFDRNASSITTAITLTLLFRSAGAVIFGVLSDRYGRKWPLVFNLLLCCVLELGTGFVQTFSQFLAVRALFGIAMGGIWGLSSSNALENLPVELRGLASGVLQQGYACGYLIAAVVNLTVVAHHGWRSLFYFGACFSFLAALVRSLVPESEIFLKAKEVEKAKGTTTGQKTKIFLHETKEMLKQHWKLCIYSVLLMTGFNFLSHGSQDLYPTYLEVTKGFSSHSATIATIIGNCGAIAGGGFAGYYSQYIGRRLMIIICILLVGAFIPLWIVPSSFSALAAGAFCIQFGVQGAWGVIPIQLAEMSPPAFRATFPGVSYQLGNMVSAASAQIEATAGNHIQTTIIVDGVPKRVADYATVQGILIGVVAAYVVVVTILGPENHASHFEKHKTAFEEGGGRDDAYIEEEQDPRLTRDVEEEKGFGV</sequence>
<feature type="transmembrane region" description="Helical" evidence="6">
    <location>
        <begin position="287"/>
        <end position="309"/>
    </location>
</feature>
<dbReference type="PROSITE" id="PS50850">
    <property type="entry name" value="MFS"/>
    <property type="match status" value="1"/>
</dbReference>
<feature type="transmembrane region" description="Helical" evidence="6">
    <location>
        <begin position="191"/>
        <end position="209"/>
    </location>
</feature>
<organism evidence="8 9">
    <name type="scientific">Scleroderma citrinum Foug A</name>
    <dbReference type="NCBI Taxonomy" id="1036808"/>
    <lineage>
        <taxon>Eukaryota</taxon>
        <taxon>Fungi</taxon>
        <taxon>Dikarya</taxon>
        <taxon>Basidiomycota</taxon>
        <taxon>Agaricomycotina</taxon>
        <taxon>Agaricomycetes</taxon>
        <taxon>Agaricomycetidae</taxon>
        <taxon>Boletales</taxon>
        <taxon>Sclerodermatineae</taxon>
        <taxon>Sclerodermataceae</taxon>
        <taxon>Scleroderma</taxon>
    </lineage>
</organism>
<feature type="compositionally biased region" description="Basic and acidic residues" evidence="5">
    <location>
        <begin position="470"/>
        <end position="485"/>
    </location>
</feature>
<evidence type="ECO:0000259" key="7">
    <source>
        <dbReference type="PROSITE" id="PS50850"/>
    </source>
</evidence>
<accession>A0A0C3ALL0</accession>
<evidence type="ECO:0000313" key="8">
    <source>
        <dbReference type="EMBL" id="KIM65837.1"/>
    </source>
</evidence>
<dbReference type="PANTHER" id="PTHR23508:SF10">
    <property type="entry name" value="CARBOXYLIC ACID TRANSPORTER PROTEIN HOMOLOG"/>
    <property type="match status" value="1"/>
</dbReference>
<dbReference type="InterPro" id="IPR011701">
    <property type="entry name" value="MFS"/>
</dbReference>
<dbReference type="Pfam" id="PF07690">
    <property type="entry name" value="MFS_1"/>
    <property type="match status" value="1"/>
</dbReference>
<evidence type="ECO:0000256" key="4">
    <source>
        <dbReference type="ARBA" id="ARBA00023136"/>
    </source>
</evidence>
<evidence type="ECO:0000256" key="3">
    <source>
        <dbReference type="ARBA" id="ARBA00022989"/>
    </source>
</evidence>
<keyword evidence="9" id="KW-1185">Reference proteome</keyword>
<dbReference type="Proteomes" id="UP000053989">
    <property type="component" value="Unassembled WGS sequence"/>
</dbReference>
<dbReference type="OrthoDB" id="5296287at2759"/>
<feature type="region of interest" description="Disordered" evidence="5">
    <location>
        <begin position="456"/>
        <end position="485"/>
    </location>
</feature>
<feature type="domain" description="Major facilitator superfamily (MFS) profile" evidence="7">
    <location>
        <begin position="36"/>
        <end position="443"/>
    </location>
</feature>
<feature type="transmembrane region" description="Helical" evidence="6">
    <location>
        <begin position="72"/>
        <end position="94"/>
    </location>
</feature>
<keyword evidence="3 6" id="KW-1133">Transmembrane helix</keyword>
<dbReference type="InterPro" id="IPR020846">
    <property type="entry name" value="MFS_dom"/>
</dbReference>
<comment type="subcellular location">
    <subcellularLocation>
        <location evidence="1">Membrane</location>
        <topology evidence="1">Multi-pass membrane protein</topology>
    </subcellularLocation>
</comment>
<dbReference type="PANTHER" id="PTHR23508">
    <property type="entry name" value="CARBOXYLIC ACID TRANSPORTER PROTEIN HOMOLOG"/>
    <property type="match status" value="1"/>
</dbReference>
<dbReference type="InParanoid" id="A0A0C3ALL0"/>
<evidence type="ECO:0000256" key="5">
    <source>
        <dbReference type="SAM" id="MobiDB-lite"/>
    </source>
</evidence>
<reference evidence="8 9" key="1">
    <citation type="submission" date="2014-04" db="EMBL/GenBank/DDBJ databases">
        <authorList>
            <consortium name="DOE Joint Genome Institute"/>
            <person name="Kuo A."/>
            <person name="Kohler A."/>
            <person name="Nagy L.G."/>
            <person name="Floudas D."/>
            <person name="Copeland A."/>
            <person name="Barry K.W."/>
            <person name="Cichocki N."/>
            <person name="Veneault-Fourrey C."/>
            <person name="LaButti K."/>
            <person name="Lindquist E.A."/>
            <person name="Lipzen A."/>
            <person name="Lundell T."/>
            <person name="Morin E."/>
            <person name="Murat C."/>
            <person name="Sun H."/>
            <person name="Tunlid A."/>
            <person name="Henrissat B."/>
            <person name="Grigoriev I.V."/>
            <person name="Hibbett D.S."/>
            <person name="Martin F."/>
            <person name="Nordberg H.P."/>
            <person name="Cantor M.N."/>
            <person name="Hua S.X."/>
        </authorList>
    </citation>
    <scope>NUCLEOTIDE SEQUENCE [LARGE SCALE GENOMIC DNA]</scope>
    <source>
        <strain evidence="8 9">Foug A</strain>
    </source>
</reference>
<feature type="transmembrane region" description="Helical" evidence="6">
    <location>
        <begin position="250"/>
        <end position="267"/>
    </location>
</feature>
<feature type="transmembrane region" description="Helical" evidence="6">
    <location>
        <begin position="101"/>
        <end position="120"/>
    </location>
</feature>
<dbReference type="GO" id="GO:0015355">
    <property type="term" value="F:secondary active monocarboxylate transmembrane transporter activity"/>
    <property type="evidence" value="ECO:0007669"/>
    <property type="project" value="TreeGrafter"/>
</dbReference>